<evidence type="ECO:0000259" key="9">
    <source>
        <dbReference type="Pfam" id="PF18052"/>
    </source>
</evidence>
<keyword evidence="5" id="KW-0611">Plant defense</keyword>
<dbReference type="GO" id="GO:0051707">
    <property type="term" value="P:response to other organism"/>
    <property type="evidence" value="ECO:0007669"/>
    <property type="project" value="UniProtKB-ARBA"/>
</dbReference>
<feature type="domain" description="R13L1/DRL21-like LRR repeat region" evidence="11">
    <location>
        <begin position="632"/>
        <end position="758"/>
    </location>
</feature>
<dbReference type="Gramene" id="LPERR09G01650.1">
    <property type="protein sequence ID" value="LPERR09G01650.1"/>
    <property type="gene ID" value="LPERR09G01650"/>
</dbReference>
<dbReference type="Gene3D" id="3.40.50.300">
    <property type="entry name" value="P-loop containing nucleotide triphosphate hydrolases"/>
    <property type="match status" value="1"/>
</dbReference>
<evidence type="ECO:0000313" key="13">
    <source>
        <dbReference type="Proteomes" id="UP000032180"/>
    </source>
</evidence>
<dbReference type="EnsemblPlants" id="LPERR09G01650.1">
    <property type="protein sequence ID" value="LPERR09G01650.1"/>
    <property type="gene ID" value="LPERR09G01650"/>
</dbReference>
<dbReference type="Gene3D" id="1.20.5.4130">
    <property type="match status" value="1"/>
</dbReference>
<reference evidence="12" key="3">
    <citation type="submission" date="2015-04" db="UniProtKB">
        <authorList>
            <consortium name="EnsemblPlants"/>
        </authorList>
    </citation>
    <scope>IDENTIFICATION</scope>
</reference>
<dbReference type="SUPFAM" id="SSF52058">
    <property type="entry name" value="L domain-like"/>
    <property type="match status" value="1"/>
</dbReference>
<dbReference type="Gene3D" id="1.10.8.430">
    <property type="entry name" value="Helical domain of apoptotic protease-activating factors"/>
    <property type="match status" value="1"/>
</dbReference>
<dbReference type="PANTHER" id="PTHR36766:SF55">
    <property type="entry name" value="OS11G0492900 PROTEIN"/>
    <property type="match status" value="1"/>
</dbReference>
<keyword evidence="6" id="KW-0067">ATP-binding</keyword>
<dbReference type="STRING" id="77586.A0A0D9XBP9"/>
<organism evidence="12 13">
    <name type="scientific">Leersia perrieri</name>
    <dbReference type="NCBI Taxonomy" id="77586"/>
    <lineage>
        <taxon>Eukaryota</taxon>
        <taxon>Viridiplantae</taxon>
        <taxon>Streptophyta</taxon>
        <taxon>Embryophyta</taxon>
        <taxon>Tracheophyta</taxon>
        <taxon>Spermatophyta</taxon>
        <taxon>Magnoliopsida</taxon>
        <taxon>Liliopsida</taxon>
        <taxon>Poales</taxon>
        <taxon>Poaceae</taxon>
        <taxon>BOP clade</taxon>
        <taxon>Oryzoideae</taxon>
        <taxon>Oryzeae</taxon>
        <taxon>Oryzinae</taxon>
        <taxon>Leersia</taxon>
    </lineage>
</organism>
<feature type="signal peptide" evidence="7">
    <location>
        <begin position="1"/>
        <end position="21"/>
    </location>
</feature>
<feature type="domain" description="Disease resistance N-terminal" evidence="9">
    <location>
        <begin position="11"/>
        <end position="100"/>
    </location>
</feature>
<dbReference type="AlphaFoldDB" id="A0A0D9XBP9"/>
<feature type="domain" description="NB-ARC" evidence="8">
    <location>
        <begin position="173"/>
        <end position="347"/>
    </location>
</feature>
<dbReference type="eggNOG" id="KOG4658">
    <property type="taxonomic scope" value="Eukaryota"/>
</dbReference>
<accession>A0A0D9XBP9</accession>
<evidence type="ECO:0000313" key="12">
    <source>
        <dbReference type="EnsemblPlants" id="LPERR09G01650.1"/>
    </source>
</evidence>
<dbReference type="InterPro" id="IPR032675">
    <property type="entry name" value="LRR_dom_sf"/>
</dbReference>
<dbReference type="SUPFAM" id="SSF52540">
    <property type="entry name" value="P-loop containing nucleoside triphosphate hydrolases"/>
    <property type="match status" value="1"/>
</dbReference>
<dbReference type="Pfam" id="PF25019">
    <property type="entry name" value="LRR_R13L1-DRL21"/>
    <property type="match status" value="1"/>
</dbReference>
<dbReference type="SUPFAM" id="SSF52047">
    <property type="entry name" value="RNI-like"/>
    <property type="match status" value="1"/>
</dbReference>
<reference evidence="13" key="2">
    <citation type="submission" date="2013-12" db="EMBL/GenBank/DDBJ databases">
        <authorList>
            <person name="Yu Y."/>
            <person name="Lee S."/>
            <person name="de Baynast K."/>
            <person name="Wissotski M."/>
            <person name="Liu L."/>
            <person name="Talag J."/>
            <person name="Goicoechea J."/>
            <person name="Angelova A."/>
            <person name="Jetty R."/>
            <person name="Kudrna D."/>
            <person name="Golser W."/>
            <person name="Rivera L."/>
            <person name="Zhang J."/>
            <person name="Wing R."/>
        </authorList>
    </citation>
    <scope>NUCLEOTIDE SEQUENCE</scope>
</reference>
<feature type="chain" id="PRO_5002350192" evidence="7">
    <location>
        <begin position="22"/>
        <end position="1134"/>
    </location>
</feature>
<evidence type="ECO:0000256" key="5">
    <source>
        <dbReference type="ARBA" id="ARBA00022821"/>
    </source>
</evidence>
<keyword evidence="7" id="KW-0732">Signal</keyword>
<dbReference type="GO" id="GO:0043531">
    <property type="term" value="F:ADP binding"/>
    <property type="evidence" value="ECO:0007669"/>
    <property type="project" value="InterPro"/>
</dbReference>
<dbReference type="HOGENOM" id="CLU_000837_8_8_1"/>
<dbReference type="PRINTS" id="PR00364">
    <property type="entry name" value="DISEASERSIST"/>
</dbReference>
<dbReference type="GO" id="GO:0005524">
    <property type="term" value="F:ATP binding"/>
    <property type="evidence" value="ECO:0007669"/>
    <property type="project" value="UniProtKB-KW"/>
</dbReference>
<dbReference type="Gene3D" id="3.80.10.10">
    <property type="entry name" value="Ribonuclease Inhibitor"/>
    <property type="match status" value="2"/>
</dbReference>
<dbReference type="InterPro" id="IPR041118">
    <property type="entry name" value="Rx_N"/>
</dbReference>
<dbReference type="Pfam" id="PF00931">
    <property type="entry name" value="NB-ARC"/>
    <property type="match status" value="1"/>
</dbReference>
<keyword evidence="4" id="KW-0547">Nucleotide-binding</keyword>
<dbReference type="GO" id="GO:0006952">
    <property type="term" value="P:defense response"/>
    <property type="evidence" value="ECO:0007669"/>
    <property type="project" value="UniProtKB-KW"/>
</dbReference>
<evidence type="ECO:0000256" key="2">
    <source>
        <dbReference type="ARBA" id="ARBA00022614"/>
    </source>
</evidence>
<sequence length="1134" mass="128755">MTLNLLVSPLLSFAVLKVGNALIEQFCRMYGMKDNREKLQRQLLALQAVIANAEQRGAHEPHVRAWLKELTATAYKAVDVLDEFQYEALHRNAVSQEPSSSIKKVTKRIILQKNPILFRYKMSKKLKTILEKIDEIISEMKNFNFIVLEHQPIISRPPTHSCIVKSEIVGRDDAKEDIMNILVDPNREMVNVSVFAIVGMGGAGKTTLAKLVYNEEKVKEHFKLRMWVCVSNDFSAVSVVKSIIEVATGGQSIQSTSNLEVLQARLREILVGRKYLLVLDDVWNEDIYKWDALRILLFSSACLGSVIVVTTRSKKVATIMGTLPHYNLKMLSDEESWKLFRKRAFDDAEEAEQLVEIGRKIVSKCAGLPLALMAIGGLMRTTRDDYEFEKETLVQLWMANDFIPNDEIMDAEDKGEYIFSELCWRSFFQDTTVWGSLYLNKVTYCKMHDLMHDLAKHISGKQCVSTLEVENDQVLHLSVVNQPSSDNLDSILKGFPIIRTCLISKGFATKSENVKNYDSMKTISLRALQLKQIVEIPNIFGYMKHLRCLDLSYGKFGSLPEIISTLYNLQTLNLSGSKISNLPERMRYMISLRHLFINGCPNLKRMACGLGQLKSLRILTNYIVEPDPGRNIGQLNDLNLHEFLWLSGLENVRDKNEAQTANMVSKINLSSLHLTWGSLDNRDGTINEQEVLHGLRPSTDIKNLHITGYSGSDFPIWMKETLAMRNLSALYLVNCHRCTTLPPVWHFPVMKCLHLKRMRSLVYIYHSTEDEEIERLVIFQNLTSFHISSLDNLEGWHDKDNKLVAFPRLDELFITSCPKMRTIPSAPLLRALCVENSREIKLLEISNLSMIASSFITIACESSTDTDAFKPPKNVATMSLEGFDNVIPLQENNMETNQNMTLRDLTITRSNCFFPSGPCKHTQGFWKYFAFLEILYIDDCDALSFWPEQEFRNLNCLKNLHIDACDNFTCTSQMSSSSTESHSGSSNVPPPSIESCKEDILPRLETLIIEECRKLVEIPSCCKSLKTLTLQDCPSIRKEGLNYLKNLHELKELTLDKCTGLNSLPDDLDSLTSLERLIIYNCPLIEAFPEGLQQRLPALQSLKIKAGSVLLGLCRSGGYHRLISSIPDLTIDPI</sequence>
<proteinExistence type="inferred from homology"/>
<dbReference type="InterPro" id="IPR042197">
    <property type="entry name" value="Apaf_helical"/>
</dbReference>
<dbReference type="InterPro" id="IPR002182">
    <property type="entry name" value="NB-ARC"/>
</dbReference>
<dbReference type="Pfam" id="PF23559">
    <property type="entry name" value="WHD_DRP"/>
    <property type="match status" value="1"/>
</dbReference>
<dbReference type="CDD" id="cd14798">
    <property type="entry name" value="RX-CC_like"/>
    <property type="match status" value="1"/>
</dbReference>
<reference evidence="12 13" key="1">
    <citation type="submission" date="2012-08" db="EMBL/GenBank/DDBJ databases">
        <title>Oryza genome evolution.</title>
        <authorList>
            <person name="Wing R.A."/>
        </authorList>
    </citation>
    <scope>NUCLEOTIDE SEQUENCE</scope>
</reference>
<evidence type="ECO:0000256" key="4">
    <source>
        <dbReference type="ARBA" id="ARBA00022741"/>
    </source>
</evidence>
<feature type="domain" description="Disease resistance protein winged helix" evidence="10">
    <location>
        <begin position="385"/>
        <end position="455"/>
    </location>
</feature>
<dbReference type="InterPro" id="IPR038005">
    <property type="entry name" value="RX-like_CC"/>
</dbReference>
<evidence type="ECO:0000256" key="7">
    <source>
        <dbReference type="SAM" id="SignalP"/>
    </source>
</evidence>
<dbReference type="InterPro" id="IPR058922">
    <property type="entry name" value="WHD_DRP"/>
</dbReference>
<dbReference type="Proteomes" id="UP000032180">
    <property type="component" value="Chromosome 9"/>
</dbReference>
<dbReference type="FunFam" id="3.40.50.300:FF:001091">
    <property type="entry name" value="Probable disease resistance protein At1g61300"/>
    <property type="match status" value="1"/>
</dbReference>
<evidence type="ECO:0000256" key="6">
    <source>
        <dbReference type="ARBA" id="ARBA00022840"/>
    </source>
</evidence>
<keyword evidence="13" id="KW-1185">Reference proteome</keyword>
<protein>
    <submittedName>
        <fullName evidence="12">Uncharacterized protein</fullName>
    </submittedName>
</protein>
<evidence type="ECO:0000259" key="10">
    <source>
        <dbReference type="Pfam" id="PF23559"/>
    </source>
</evidence>
<dbReference type="InterPro" id="IPR056789">
    <property type="entry name" value="LRR_R13L1-DRL21"/>
</dbReference>
<keyword evidence="2" id="KW-0433">Leucine-rich repeat</keyword>
<evidence type="ECO:0000259" key="11">
    <source>
        <dbReference type="Pfam" id="PF25019"/>
    </source>
</evidence>
<evidence type="ECO:0000256" key="1">
    <source>
        <dbReference type="ARBA" id="ARBA00008894"/>
    </source>
</evidence>
<name>A0A0D9XBP9_9ORYZ</name>
<comment type="similarity">
    <text evidence="1">Belongs to the disease resistance NB-LRR family.</text>
</comment>
<dbReference type="Pfam" id="PF18052">
    <property type="entry name" value="Rx_N"/>
    <property type="match status" value="1"/>
</dbReference>
<keyword evidence="3" id="KW-0677">Repeat</keyword>
<evidence type="ECO:0000256" key="3">
    <source>
        <dbReference type="ARBA" id="ARBA00022737"/>
    </source>
</evidence>
<evidence type="ECO:0000259" key="8">
    <source>
        <dbReference type="Pfam" id="PF00931"/>
    </source>
</evidence>
<dbReference type="InterPro" id="IPR027417">
    <property type="entry name" value="P-loop_NTPase"/>
</dbReference>
<dbReference type="PANTHER" id="PTHR36766">
    <property type="entry name" value="PLANT BROAD-SPECTRUM MILDEW RESISTANCE PROTEIN RPW8"/>
    <property type="match status" value="1"/>
</dbReference>